<name>A0A2P5DBJ1_PARAD</name>
<organism evidence="1 2">
    <name type="scientific">Parasponia andersonii</name>
    <name type="common">Sponia andersonii</name>
    <dbReference type="NCBI Taxonomy" id="3476"/>
    <lineage>
        <taxon>Eukaryota</taxon>
        <taxon>Viridiplantae</taxon>
        <taxon>Streptophyta</taxon>
        <taxon>Embryophyta</taxon>
        <taxon>Tracheophyta</taxon>
        <taxon>Spermatophyta</taxon>
        <taxon>Magnoliopsida</taxon>
        <taxon>eudicotyledons</taxon>
        <taxon>Gunneridae</taxon>
        <taxon>Pentapetalae</taxon>
        <taxon>rosids</taxon>
        <taxon>fabids</taxon>
        <taxon>Rosales</taxon>
        <taxon>Cannabaceae</taxon>
        <taxon>Parasponia</taxon>
    </lineage>
</organism>
<sequence length="252" mass="29207">MTCEDINAWGRVPIQQLPRLQQPISLSSGSFLEDMLKEFVANTIQFQEDIRVLTLKLKNKHRQLVTSIEQLRANRSYTPLSPPYKEIPKETVNTVMVRSDIMADETHEEKLDELRDLMVRFEQNTHIHCHDFQISKGRLNLYMENLQKPSLTLEKSVLCDEVHHYEETVVIRHKDVNVIQELLELEEGQESDVENETYDLLDVHKAITTNDDITLMVDISHPPPLSESFHPPPIPLDRSIILQPPFICIISP</sequence>
<gene>
    <name evidence="1" type="ORF">PanWU01x14_080160</name>
</gene>
<proteinExistence type="predicted"/>
<protein>
    <submittedName>
        <fullName evidence="1">Uncharacterized protein</fullName>
    </submittedName>
</protein>
<dbReference type="OrthoDB" id="10484558at2759"/>
<dbReference type="EMBL" id="JXTB01000049">
    <property type="protein sequence ID" value="PON70642.1"/>
    <property type="molecule type" value="Genomic_DNA"/>
</dbReference>
<dbReference type="Proteomes" id="UP000237105">
    <property type="component" value="Unassembled WGS sequence"/>
</dbReference>
<reference evidence="2" key="1">
    <citation type="submission" date="2016-06" db="EMBL/GenBank/DDBJ databases">
        <title>Parallel loss of symbiosis genes in relatives of nitrogen-fixing non-legume Parasponia.</title>
        <authorList>
            <person name="Van Velzen R."/>
            <person name="Holmer R."/>
            <person name="Bu F."/>
            <person name="Rutten L."/>
            <person name="Van Zeijl A."/>
            <person name="Liu W."/>
            <person name="Santuari L."/>
            <person name="Cao Q."/>
            <person name="Sharma T."/>
            <person name="Shen D."/>
            <person name="Roswanjaya Y."/>
            <person name="Wardhani T."/>
            <person name="Kalhor M.S."/>
            <person name="Jansen J."/>
            <person name="Van den Hoogen J."/>
            <person name="Gungor B."/>
            <person name="Hartog M."/>
            <person name="Hontelez J."/>
            <person name="Verver J."/>
            <person name="Yang W.-C."/>
            <person name="Schijlen E."/>
            <person name="Repin R."/>
            <person name="Schilthuizen M."/>
            <person name="Schranz E."/>
            <person name="Heidstra R."/>
            <person name="Miyata K."/>
            <person name="Fedorova E."/>
            <person name="Kohlen W."/>
            <person name="Bisseling T."/>
            <person name="Smit S."/>
            <person name="Geurts R."/>
        </authorList>
    </citation>
    <scope>NUCLEOTIDE SEQUENCE [LARGE SCALE GENOMIC DNA]</scope>
    <source>
        <strain evidence="2">cv. WU1-14</strain>
    </source>
</reference>
<evidence type="ECO:0000313" key="2">
    <source>
        <dbReference type="Proteomes" id="UP000237105"/>
    </source>
</evidence>
<dbReference type="AlphaFoldDB" id="A0A2P5DBJ1"/>
<keyword evidence="2" id="KW-1185">Reference proteome</keyword>
<evidence type="ECO:0000313" key="1">
    <source>
        <dbReference type="EMBL" id="PON70642.1"/>
    </source>
</evidence>
<accession>A0A2P5DBJ1</accession>
<comment type="caution">
    <text evidence="1">The sequence shown here is derived from an EMBL/GenBank/DDBJ whole genome shotgun (WGS) entry which is preliminary data.</text>
</comment>